<protein>
    <submittedName>
        <fullName evidence="2">Uncharacterized protein</fullName>
    </submittedName>
</protein>
<dbReference type="Proteomes" id="UP000483018">
    <property type="component" value="Unassembled WGS sequence"/>
</dbReference>
<dbReference type="EMBL" id="WSLF01000011">
    <property type="protein sequence ID" value="KAE9631995.1"/>
    <property type="molecule type" value="Genomic_DNA"/>
</dbReference>
<keyword evidence="1" id="KW-0812">Transmembrane</keyword>
<dbReference type="OrthoDB" id="9795825at2"/>
<feature type="transmembrane region" description="Helical" evidence="1">
    <location>
        <begin position="6"/>
        <end position="23"/>
    </location>
</feature>
<reference evidence="2 3" key="1">
    <citation type="submission" date="2019-12" db="EMBL/GenBank/DDBJ databases">
        <title>Defluviitalea raffinosedens, isolated from a biogas fermenter, genome sequencing and characterization.</title>
        <authorList>
            <person name="Rettenmaier R."/>
            <person name="Schneider M."/>
            <person name="Neuhaus K."/>
            <person name="Liebl W."/>
            <person name="Zverlov V."/>
        </authorList>
    </citation>
    <scope>NUCLEOTIDE SEQUENCE [LARGE SCALE GENOMIC DNA]</scope>
    <source>
        <strain evidence="2 3">249c-K6</strain>
    </source>
</reference>
<dbReference type="AlphaFoldDB" id="A0A7C8HDN3"/>
<sequence length="183" mass="21551">MRVKKFFAIIVLLICVGAYYYGAKEKAVKQEKTTEFDKIIEMSKEANYFNDPDQLMIMNNRIISYLYGGKAEDDQIEQLVSIQRTLLDNELLEINPFEAQLSKIKGKLEEYKENNLKVIQIKQQSAQYDGKNTNIAKVKVIQYMNGGNDHYLEYYLRKQPDETWRILGWEVIDEFEISEELKI</sequence>
<dbReference type="Pfam" id="PF20462">
    <property type="entry name" value="DUF6715"/>
    <property type="match status" value="1"/>
</dbReference>
<evidence type="ECO:0000256" key="1">
    <source>
        <dbReference type="SAM" id="Phobius"/>
    </source>
</evidence>
<name>A0A7C8HDN3_9FIRM</name>
<dbReference type="InterPro" id="IPR046563">
    <property type="entry name" value="DUF6715"/>
</dbReference>
<keyword evidence="1" id="KW-1133">Transmembrane helix</keyword>
<organism evidence="2 3">
    <name type="scientific">Defluviitalea raffinosedens</name>
    <dbReference type="NCBI Taxonomy" id="1450156"/>
    <lineage>
        <taxon>Bacteria</taxon>
        <taxon>Bacillati</taxon>
        <taxon>Bacillota</taxon>
        <taxon>Clostridia</taxon>
        <taxon>Lachnospirales</taxon>
        <taxon>Defluviitaleaceae</taxon>
        <taxon>Defluviitalea</taxon>
    </lineage>
</organism>
<evidence type="ECO:0000313" key="2">
    <source>
        <dbReference type="EMBL" id="KAE9631995.1"/>
    </source>
</evidence>
<keyword evidence="1" id="KW-0472">Membrane</keyword>
<comment type="caution">
    <text evidence="2">The sequence shown here is derived from an EMBL/GenBank/DDBJ whole genome shotgun (WGS) entry which is preliminary data.</text>
</comment>
<keyword evidence="3" id="KW-1185">Reference proteome</keyword>
<evidence type="ECO:0000313" key="3">
    <source>
        <dbReference type="Proteomes" id="UP000483018"/>
    </source>
</evidence>
<dbReference type="RefSeq" id="WP_158741173.1">
    <property type="nucleotide sequence ID" value="NZ_JAFBEP010000016.1"/>
</dbReference>
<proteinExistence type="predicted"/>
<gene>
    <name evidence="2" type="ORF">GND95_10785</name>
</gene>
<accession>A0A7C8HDN3</accession>